<dbReference type="InterPro" id="IPR007224">
    <property type="entry name" value="TIF_Rrn11"/>
</dbReference>
<keyword evidence="3" id="KW-1185">Reference proteome</keyword>
<evidence type="ECO:0008006" key="4">
    <source>
        <dbReference type="Google" id="ProtNLM"/>
    </source>
</evidence>
<dbReference type="eggNOG" id="ENOG502R1IK">
    <property type="taxonomic scope" value="Eukaryota"/>
</dbReference>
<feature type="compositionally biased region" description="Basic and acidic residues" evidence="1">
    <location>
        <begin position="113"/>
        <end position="127"/>
    </location>
</feature>
<feature type="region of interest" description="Disordered" evidence="1">
    <location>
        <begin position="34"/>
        <end position="66"/>
    </location>
</feature>
<dbReference type="GeneID" id="11495213"/>
<dbReference type="GO" id="GO:0001181">
    <property type="term" value="F:RNA polymerase I general transcription initiation factor activity"/>
    <property type="evidence" value="ECO:0007669"/>
    <property type="project" value="InterPro"/>
</dbReference>
<dbReference type="EMBL" id="HE580270">
    <property type="protein sequence ID" value="CCD24403.1"/>
    <property type="molecule type" value="Genomic_DNA"/>
</dbReference>
<proteinExistence type="predicted"/>
<feature type="compositionally biased region" description="Acidic residues" evidence="1">
    <location>
        <begin position="89"/>
        <end position="112"/>
    </location>
</feature>
<accession>G0W9E2</accession>
<name>G0W9E2_NAUDC</name>
<dbReference type="Pfam" id="PF04090">
    <property type="entry name" value="Rrn11"/>
    <property type="match status" value="1"/>
</dbReference>
<evidence type="ECO:0000313" key="2">
    <source>
        <dbReference type="EMBL" id="CCD24403.1"/>
    </source>
</evidence>
<dbReference type="InterPro" id="IPR053029">
    <property type="entry name" value="RNA_pol_I-specific_init_factor"/>
</dbReference>
<dbReference type="GO" id="GO:0070860">
    <property type="term" value="C:RNA polymerase I core factor complex"/>
    <property type="evidence" value="ECO:0007669"/>
    <property type="project" value="EnsemblFungi"/>
</dbReference>
<reference evidence="2 3" key="1">
    <citation type="journal article" date="2011" name="Proc. Natl. Acad. Sci. U.S.A.">
        <title>Evolutionary erosion of yeast sex chromosomes by mating-type switching accidents.</title>
        <authorList>
            <person name="Gordon J.L."/>
            <person name="Armisen D."/>
            <person name="Proux-Wera E."/>
            <person name="Oheigeartaigh S.S."/>
            <person name="Byrne K.P."/>
            <person name="Wolfe K.H."/>
        </authorList>
    </citation>
    <scope>NUCLEOTIDE SEQUENCE [LARGE SCALE GENOMIC DNA]</scope>
    <source>
        <strain evidence="3">ATCC 10597 / BCRC 20456 / CBS 421 / NBRC 0211 / NRRL Y-12639</strain>
    </source>
</reference>
<dbReference type="OrthoDB" id="2159786at2759"/>
<dbReference type="RefSeq" id="XP_003669646.1">
    <property type="nucleotide sequence ID" value="XM_003669598.1"/>
</dbReference>
<sequence>MFELPIIYNNKRTATERKIRYTYINQLSKKYNRTQNRHNNNNNNNGILPTPESSATESHDDDDATTSDDLIKRKRLRRRWKSVIGEAYSDTDLDDDDDDEEEEEDVDVEDEMSDHHESAHHIHENEERKFFKKYEKPQETFEIWQTNNLKRVPINKSMITYTKLKKIEKQAKRKITVPLLHASKINKLCFEAMSEGLELVTPLVTIENFSLQHIEKLTTLLYLNVSRENWDIAYRIFTLLIRIKKLDIRSIWGIGVRILSEKSPTKTLDFLNWMNSVYSSRLNFIQGINYRMDPVFKSGSRTHTPKYTLTWLWKSLIQYSTKKIISGNNNSNESLEDGSSSELDIDINIDRNNLLDLIEKISEMVLIPPFMEDSEVWFIYSLCHMVLADDLSSKFNPLISNGSRGDIERNQVIQHIQKTKSYLQTSMNKGDFEYPEKYILKQLSIYEQRLYASDPTSNNNNVTDEDVDMQLQDIPNPYSNNTNNATTNINNSIAEDYIFSDFSFDKDLEDLDTQDPKIYGREEDEEHYENNLVQSDSSE</sequence>
<dbReference type="HOGENOM" id="CLU_034126_0_0_1"/>
<feature type="region of interest" description="Disordered" evidence="1">
    <location>
        <begin position="510"/>
        <end position="539"/>
    </location>
</feature>
<evidence type="ECO:0000313" key="3">
    <source>
        <dbReference type="Proteomes" id="UP000000689"/>
    </source>
</evidence>
<gene>
    <name evidence="2" type="primary">NDAI0D00890</name>
    <name evidence="2" type="ordered locus">NDAI_0D00890</name>
</gene>
<evidence type="ECO:0000256" key="1">
    <source>
        <dbReference type="SAM" id="MobiDB-lite"/>
    </source>
</evidence>
<dbReference type="GO" id="GO:0017025">
    <property type="term" value="F:TBP-class protein binding"/>
    <property type="evidence" value="ECO:0007669"/>
    <property type="project" value="EnsemblFungi"/>
</dbReference>
<dbReference type="Proteomes" id="UP000000689">
    <property type="component" value="Chromosome 4"/>
</dbReference>
<dbReference type="GO" id="GO:0042790">
    <property type="term" value="P:nucleolar large rRNA transcription by RNA polymerase I"/>
    <property type="evidence" value="ECO:0007669"/>
    <property type="project" value="EnsemblFungi"/>
</dbReference>
<dbReference type="AlphaFoldDB" id="G0W9E2"/>
<dbReference type="GO" id="GO:0001164">
    <property type="term" value="F:RNA polymerase I core promoter sequence-specific DNA binding"/>
    <property type="evidence" value="ECO:0007669"/>
    <property type="project" value="EnsemblFungi"/>
</dbReference>
<dbReference type="PANTHER" id="PTHR28244">
    <property type="entry name" value="RNA POLYMERASE I-SPECIFIC TRANSCRIPTION INITIATION FACTOR RRN11"/>
    <property type="match status" value="1"/>
</dbReference>
<protein>
    <recommendedName>
        <fullName evidence="4">RNA polymerase I-specific transcription initiation factor RRN11</fullName>
    </recommendedName>
</protein>
<dbReference type="PANTHER" id="PTHR28244:SF1">
    <property type="entry name" value="RNA POLYMERASE I-SPECIFIC TRANSCRIPTION INITIATION FACTOR RRN11"/>
    <property type="match status" value="1"/>
</dbReference>
<dbReference type="KEGG" id="ndi:NDAI_0D00890"/>
<dbReference type="OMA" id="EVWFIYA"/>
<feature type="region of interest" description="Disordered" evidence="1">
    <location>
        <begin position="89"/>
        <end position="127"/>
    </location>
</feature>
<dbReference type="STRING" id="1071378.G0W9E2"/>
<organism evidence="2 3">
    <name type="scientific">Naumovozyma dairenensis (strain ATCC 10597 / BCRC 20456 / CBS 421 / NBRC 0211 / NRRL Y-12639)</name>
    <name type="common">Saccharomyces dairenensis</name>
    <dbReference type="NCBI Taxonomy" id="1071378"/>
    <lineage>
        <taxon>Eukaryota</taxon>
        <taxon>Fungi</taxon>
        <taxon>Dikarya</taxon>
        <taxon>Ascomycota</taxon>
        <taxon>Saccharomycotina</taxon>
        <taxon>Saccharomycetes</taxon>
        <taxon>Saccharomycetales</taxon>
        <taxon>Saccharomycetaceae</taxon>
        <taxon>Naumovozyma</taxon>
    </lineage>
</organism>